<proteinExistence type="predicted"/>
<reference evidence="2 3" key="1">
    <citation type="journal article" date="2010" name="Stand. Genomic Sci.">
        <title>Complete genome sequence of Ignisphaera aggregans type strain (AQ1.S1).</title>
        <authorList>
            <person name="Goker M."/>
            <person name="Held B."/>
            <person name="Lapidus A."/>
            <person name="Nolan M."/>
            <person name="Spring S."/>
            <person name="Yasawong M."/>
            <person name="Lucas S."/>
            <person name="Glavina Del Rio T."/>
            <person name="Tice H."/>
            <person name="Cheng J.F."/>
            <person name="Goodwin L."/>
            <person name="Tapia R."/>
            <person name="Pitluck S."/>
            <person name="Liolios K."/>
            <person name="Ivanova N."/>
            <person name="Mavromatis K."/>
            <person name="Mikhailova N."/>
            <person name="Pati A."/>
            <person name="Chen A."/>
            <person name="Palaniappan K."/>
            <person name="Brambilla E."/>
            <person name="Land M."/>
            <person name="Hauser L."/>
            <person name="Chang Y.J."/>
            <person name="Jeffries C.D."/>
            <person name="Brettin T."/>
            <person name="Detter J.C."/>
            <person name="Han C."/>
            <person name="Rohde M."/>
            <person name="Sikorski J."/>
            <person name="Woyke T."/>
            <person name="Bristow J."/>
            <person name="Eisen J.A."/>
            <person name="Markowitz V."/>
            <person name="Hugenholtz P."/>
            <person name="Kyrpides N.C."/>
            <person name="Klenk H.P."/>
        </authorList>
    </citation>
    <scope>NUCLEOTIDE SEQUENCE [LARGE SCALE GENOMIC DNA]</scope>
    <source>
        <strain evidence="3">DSM 17230 / JCM 13409 / AQ1.S1</strain>
    </source>
</reference>
<name>E0SRJ1_IGNAA</name>
<keyword evidence="3" id="KW-1185">Reference proteome</keyword>
<feature type="transmembrane region" description="Helical" evidence="1">
    <location>
        <begin position="35"/>
        <end position="53"/>
    </location>
</feature>
<evidence type="ECO:0000313" key="3">
    <source>
        <dbReference type="Proteomes" id="UP000001304"/>
    </source>
</evidence>
<dbReference type="AlphaFoldDB" id="E0SRJ1"/>
<organism evidence="2 3">
    <name type="scientific">Ignisphaera aggregans (strain DSM 17230 / JCM 13409 / AQ1.S1)</name>
    <dbReference type="NCBI Taxonomy" id="583356"/>
    <lineage>
        <taxon>Archaea</taxon>
        <taxon>Thermoproteota</taxon>
        <taxon>Thermoprotei</taxon>
        <taxon>Desulfurococcales</taxon>
        <taxon>Desulfurococcaceae</taxon>
        <taxon>Ignisphaera</taxon>
    </lineage>
</organism>
<dbReference type="Proteomes" id="UP000001304">
    <property type="component" value="Chromosome"/>
</dbReference>
<keyword evidence="1" id="KW-0812">Transmembrane</keyword>
<gene>
    <name evidence="2" type="ordered locus">Igag_0428</name>
</gene>
<dbReference type="KEGG" id="iag:Igag_0428"/>
<feature type="transmembrane region" description="Helical" evidence="1">
    <location>
        <begin position="7"/>
        <end position="29"/>
    </location>
</feature>
<dbReference type="STRING" id="583356.Igag_0428"/>
<accession>E0SRJ1</accession>
<evidence type="ECO:0000313" key="2">
    <source>
        <dbReference type="EMBL" id="ADM27266.1"/>
    </source>
</evidence>
<protein>
    <submittedName>
        <fullName evidence="2">Uncharacterized protein</fullName>
    </submittedName>
</protein>
<evidence type="ECO:0000256" key="1">
    <source>
        <dbReference type="SAM" id="Phobius"/>
    </source>
</evidence>
<dbReference type="HOGENOM" id="CLU_2893213_0_0_2"/>
<keyword evidence="1" id="KW-1133">Transmembrane helix</keyword>
<dbReference type="EMBL" id="CP002098">
    <property type="protein sequence ID" value="ADM27266.1"/>
    <property type="molecule type" value="Genomic_DNA"/>
</dbReference>
<dbReference type="BioCyc" id="IAGG583356:GHAH-431-MONOMER"/>
<sequence length="62" mass="6907">MNRVIITMIIVLLISSIVFLGISTWLLYIEKPLQALLSLVIGIILLSASLSLAREYSMESSR</sequence>
<keyword evidence="1" id="KW-0472">Membrane</keyword>